<dbReference type="InterPro" id="IPR051398">
    <property type="entry name" value="Polysacch_Deacetylase"/>
</dbReference>
<dbReference type="InterPro" id="IPR011330">
    <property type="entry name" value="Glyco_hydro/deAcase_b/a-brl"/>
</dbReference>
<dbReference type="PANTHER" id="PTHR34216:SF3">
    <property type="entry name" value="POLY-BETA-1,6-N-ACETYL-D-GLUCOSAMINE N-DEACETYLASE"/>
    <property type="match status" value="1"/>
</dbReference>
<comment type="caution">
    <text evidence="4">The sequence shown here is derived from an EMBL/GenBank/DDBJ whole genome shotgun (WGS) entry which is preliminary data.</text>
</comment>
<dbReference type="PROSITE" id="PS51677">
    <property type="entry name" value="NODB"/>
    <property type="match status" value="1"/>
</dbReference>
<evidence type="ECO:0000313" key="5">
    <source>
        <dbReference type="Proteomes" id="UP001185028"/>
    </source>
</evidence>
<evidence type="ECO:0000259" key="3">
    <source>
        <dbReference type="PROSITE" id="PS51677"/>
    </source>
</evidence>
<dbReference type="PANTHER" id="PTHR34216">
    <property type="match status" value="1"/>
</dbReference>
<gene>
    <name evidence="4" type="ORF">JOC58_004252</name>
</gene>
<dbReference type="RefSeq" id="WP_188778224.1">
    <property type="nucleotide sequence ID" value="NZ_BMMB01000015.1"/>
</dbReference>
<protein>
    <submittedName>
        <fullName evidence="4">Peptidoglycan/xylan/chitin deacetylase (PgdA/CDA1 family)</fullName>
    </submittedName>
</protein>
<organism evidence="4 5">
    <name type="scientific">Paenibacillus hunanensis</name>
    <dbReference type="NCBI Taxonomy" id="539262"/>
    <lineage>
        <taxon>Bacteria</taxon>
        <taxon>Bacillati</taxon>
        <taxon>Bacillota</taxon>
        <taxon>Bacilli</taxon>
        <taxon>Bacillales</taxon>
        <taxon>Paenibacillaceae</taxon>
        <taxon>Paenibacillus</taxon>
    </lineage>
</organism>
<sequence length="319" mass="36698">MRKPWKKYMFALLAMLLVVYVLGVNFPKSSILAHKICSSWVAAQNEVFYLQHRDELNQRNVALAADYVVPKGTADKVAVLMYHYIVPAKYNTEPKNNSIINLEAFEKDMKYLYDNHYHTATLQELEKFVNEQAPLPENTVVISFDDGYQNNMIYAYPIMKKYGFHATMFVIGSKIQAKTQAFDPTKTSYVSREEMKATTDVFEFNSHTYNLHFKEPLHCGDDYAAGMDPDRFVKDDHIMRTEAGINTPYFAYPFGDFRMQMIYALKQSGYRMAFTVHQGFIRPGDDPLQLKRLTVISTTNLGELLHMDHDPDGSAPVAF</sequence>
<dbReference type="Pfam" id="PF01522">
    <property type="entry name" value="Polysacc_deac_1"/>
    <property type="match status" value="1"/>
</dbReference>
<name>A0ABU1J4E2_9BACL</name>
<accession>A0ABU1J4E2</accession>
<evidence type="ECO:0000313" key="4">
    <source>
        <dbReference type="EMBL" id="MDR6246321.1"/>
    </source>
</evidence>
<dbReference type="EMBL" id="JAVDQH010000026">
    <property type="protein sequence ID" value="MDR6246321.1"/>
    <property type="molecule type" value="Genomic_DNA"/>
</dbReference>
<proteinExistence type="predicted"/>
<comment type="subcellular location">
    <subcellularLocation>
        <location evidence="1">Secreted</location>
    </subcellularLocation>
</comment>
<dbReference type="Gene3D" id="3.20.20.370">
    <property type="entry name" value="Glycoside hydrolase/deacetylase"/>
    <property type="match status" value="1"/>
</dbReference>
<evidence type="ECO:0000256" key="1">
    <source>
        <dbReference type="ARBA" id="ARBA00004613"/>
    </source>
</evidence>
<keyword evidence="5" id="KW-1185">Reference proteome</keyword>
<reference evidence="4 5" key="1">
    <citation type="submission" date="2023-07" db="EMBL/GenBank/DDBJ databases">
        <title>Genomic Encyclopedia of Type Strains, Phase IV (KMG-IV): sequencing the most valuable type-strain genomes for metagenomic binning, comparative biology and taxonomic classification.</title>
        <authorList>
            <person name="Goeker M."/>
        </authorList>
    </citation>
    <scope>NUCLEOTIDE SEQUENCE [LARGE SCALE GENOMIC DNA]</scope>
    <source>
        <strain evidence="4 5">DSM 22170</strain>
    </source>
</reference>
<dbReference type="InterPro" id="IPR002509">
    <property type="entry name" value="NODB_dom"/>
</dbReference>
<dbReference type="Proteomes" id="UP001185028">
    <property type="component" value="Unassembled WGS sequence"/>
</dbReference>
<evidence type="ECO:0000256" key="2">
    <source>
        <dbReference type="ARBA" id="ARBA00022729"/>
    </source>
</evidence>
<feature type="domain" description="NodB homology" evidence="3">
    <location>
        <begin position="138"/>
        <end position="319"/>
    </location>
</feature>
<dbReference type="SUPFAM" id="SSF88713">
    <property type="entry name" value="Glycoside hydrolase/deacetylase"/>
    <property type="match status" value="1"/>
</dbReference>
<keyword evidence="2" id="KW-0732">Signal</keyword>